<dbReference type="eggNOG" id="COG2067">
    <property type="taxonomic scope" value="Bacteria"/>
</dbReference>
<comment type="caution">
    <text evidence="3">The sequence shown here is derived from an EMBL/GenBank/DDBJ whole genome shotgun (WGS) entry which is preliminary data.</text>
</comment>
<proteinExistence type="predicted"/>
<evidence type="ECO:0000259" key="2">
    <source>
        <dbReference type="Pfam" id="PF18990"/>
    </source>
</evidence>
<evidence type="ECO:0000256" key="1">
    <source>
        <dbReference type="SAM" id="SignalP"/>
    </source>
</evidence>
<sequence length="465" mass="52456">MNCRKFLYLLVLLTSAGVAAQYQQLYDTDYLPQSLLLNPGNKVDFDKHLGIPLLSGVGVQAATRNVSVYDIFQVNERDEINERIRAKVDQLSNRDYAVLHQSLEILSAGFRTRKGNYISFGWYEELDAITYFPKDVATLAYEGNQQHLGYAFKASDIKARAEMVSVFHIGMNKKVNEHFSIGGRFKLYSGMFSAESTHNSGTFTTYLTPDGNNYYEHRLENINGGLKIAGIGSFEEVSESQILQNSIFGGNYGVGIDLGFSYDFNERWSVSGSLLDLGFINYRSRTYEYYGNGDFDFDGIEFIFPSVVDENTVIRPYWTDLEEEFDENMNFGERADVSYTLLRPVKLMGGLTYSFGEHLKCNCLDPEENRYRFKTGLQAMAIKRPGSIQAGLTAFLDAPVTSFLNTKLTYGIDSFTYTNVGFLISAKIRSFNVYLAADNLLSYSNIADSNTASFQICFQLISNTK</sequence>
<keyword evidence="1" id="KW-0732">Signal</keyword>
<evidence type="ECO:0000313" key="3">
    <source>
        <dbReference type="EMBL" id="EAQ48125.1"/>
    </source>
</evidence>
<dbReference type="RefSeq" id="WP_009779166.1">
    <property type="nucleotide sequence ID" value="NZ_CH672395.1"/>
</dbReference>
<protein>
    <recommendedName>
        <fullName evidence="2">DUF5723 domain-containing protein</fullName>
    </recommendedName>
</protein>
<dbReference type="EMBL" id="AANC01000010">
    <property type="protein sequence ID" value="EAQ48125.1"/>
    <property type="molecule type" value="Genomic_DNA"/>
</dbReference>
<dbReference type="Pfam" id="PF18990">
    <property type="entry name" value="DUF5723"/>
    <property type="match status" value="1"/>
</dbReference>
<feature type="chain" id="PRO_5002664096" description="DUF5723 domain-containing protein" evidence="1">
    <location>
        <begin position="21"/>
        <end position="465"/>
    </location>
</feature>
<dbReference type="STRING" id="398720.MED217_03875"/>
<dbReference type="InterPro" id="IPR043781">
    <property type="entry name" value="DUF5723"/>
</dbReference>
<organism evidence="3 4">
    <name type="scientific">Leeuwenhoekiella blandensis (strain CECT 7118 / CCUG 51940 / KCTC 22103 / MED217)</name>
    <name type="common">Flavobacterium sp. (strain MED217)</name>
    <dbReference type="NCBI Taxonomy" id="398720"/>
    <lineage>
        <taxon>Bacteria</taxon>
        <taxon>Pseudomonadati</taxon>
        <taxon>Bacteroidota</taxon>
        <taxon>Flavobacteriia</taxon>
        <taxon>Flavobacteriales</taxon>
        <taxon>Flavobacteriaceae</taxon>
        <taxon>Leeuwenhoekiella</taxon>
    </lineage>
</organism>
<feature type="domain" description="DUF5723" evidence="2">
    <location>
        <begin position="39"/>
        <end position="438"/>
    </location>
</feature>
<dbReference type="Proteomes" id="UP000001601">
    <property type="component" value="Unassembled WGS sequence"/>
</dbReference>
<keyword evidence="4" id="KW-1185">Reference proteome</keyword>
<dbReference type="AlphaFoldDB" id="A3XQX1"/>
<evidence type="ECO:0000313" key="4">
    <source>
        <dbReference type="Proteomes" id="UP000001601"/>
    </source>
</evidence>
<dbReference type="HOGENOM" id="CLU_045397_0_0_10"/>
<gene>
    <name evidence="3" type="ORF">MED217_03875</name>
</gene>
<name>A3XQX1_LEEBM</name>
<reference evidence="3 4" key="1">
    <citation type="journal article" date="2007" name="Nature">
        <title>Light stimulates growth of proteorhodopsin-containing marine Flavobacteria.</title>
        <authorList>
            <person name="Gomez-Consarnau L."/>
            <person name="Gonzalez J.M."/>
            <person name="Coll-Llado M."/>
            <person name="Gourdon P."/>
            <person name="Pascher T."/>
            <person name="Neutze R."/>
            <person name="Pedros-Alio C."/>
            <person name="Pinhassi J."/>
        </authorList>
    </citation>
    <scope>NUCLEOTIDE SEQUENCE [LARGE SCALE GENOMIC DNA]</scope>
    <source>
        <strain evidence="3 4">MED217</strain>
    </source>
</reference>
<accession>A3XQX1</accession>
<feature type="signal peptide" evidence="1">
    <location>
        <begin position="1"/>
        <end position="20"/>
    </location>
</feature>
<dbReference type="OrthoDB" id="975426at2"/>